<gene>
    <name evidence="1" type="ORF">QQF64_020283</name>
</gene>
<comment type="caution">
    <text evidence="1">The sequence shown here is derived from an EMBL/GenBank/DDBJ whole genome shotgun (WGS) entry which is preliminary data.</text>
</comment>
<reference evidence="1 2" key="1">
    <citation type="submission" date="2023-09" db="EMBL/GenBank/DDBJ databases">
        <authorList>
            <person name="Wang M."/>
        </authorList>
    </citation>
    <scope>NUCLEOTIDE SEQUENCE [LARGE SCALE GENOMIC DNA]</scope>
    <source>
        <strain evidence="1">GT-2023</strain>
        <tissue evidence="1">Liver</tissue>
    </source>
</reference>
<protein>
    <submittedName>
        <fullName evidence="1">Uncharacterized protein</fullName>
    </submittedName>
</protein>
<dbReference type="EMBL" id="JAYMGO010000023">
    <property type="protein sequence ID" value="KAL1249278.1"/>
    <property type="molecule type" value="Genomic_DNA"/>
</dbReference>
<evidence type="ECO:0000313" key="2">
    <source>
        <dbReference type="Proteomes" id="UP001558613"/>
    </source>
</evidence>
<dbReference type="Proteomes" id="UP001558613">
    <property type="component" value="Unassembled WGS sequence"/>
</dbReference>
<keyword evidence="2" id="KW-1185">Reference proteome</keyword>
<organism evidence="1 2">
    <name type="scientific">Cirrhinus molitorella</name>
    <name type="common">mud carp</name>
    <dbReference type="NCBI Taxonomy" id="172907"/>
    <lineage>
        <taxon>Eukaryota</taxon>
        <taxon>Metazoa</taxon>
        <taxon>Chordata</taxon>
        <taxon>Craniata</taxon>
        <taxon>Vertebrata</taxon>
        <taxon>Euteleostomi</taxon>
        <taxon>Actinopterygii</taxon>
        <taxon>Neopterygii</taxon>
        <taxon>Teleostei</taxon>
        <taxon>Ostariophysi</taxon>
        <taxon>Cypriniformes</taxon>
        <taxon>Cyprinidae</taxon>
        <taxon>Labeoninae</taxon>
        <taxon>Labeonini</taxon>
        <taxon>Cirrhinus</taxon>
    </lineage>
</organism>
<accession>A0ABR3L8T5</accession>
<name>A0ABR3L8T5_9TELE</name>
<evidence type="ECO:0000313" key="1">
    <source>
        <dbReference type="EMBL" id="KAL1249278.1"/>
    </source>
</evidence>
<proteinExistence type="predicted"/>
<sequence>MEKFVSTISDSQKLLASMDCHQLTQELEKVLSCVTDGTDSVRSFRDQLSEQRSRDTQDTELSLSLLCSSDA</sequence>